<dbReference type="Pfam" id="PF00241">
    <property type="entry name" value="Cofilin_ADF"/>
    <property type="match status" value="1"/>
</dbReference>
<evidence type="ECO:0000313" key="4">
    <source>
        <dbReference type="EMBL" id="KAK2963238.1"/>
    </source>
</evidence>
<accession>A0ABQ9YHK0</accession>
<feature type="domain" description="ADF-H" evidence="3">
    <location>
        <begin position="2"/>
        <end position="134"/>
    </location>
</feature>
<dbReference type="EMBL" id="JARBJD010000007">
    <property type="protein sequence ID" value="KAK2963238.1"/>
    <property type="molecule type" value="Genomic_DNA"/>
</dbReference>
<dbReference type="PROSITE" id="PS51263">
    <property type="entry name" value="ADF_H"/>
    <property type="match status" value="1"/>
</dbReference>
<keyword evidence="5" id="KW-1185">Reference proteome</keyword>
<dbReference type="Gene3D" id="3.40.20.10">
    <property type="entry name" value="Severin"/>
    <property type="match status" value="1"/>
</dbReference>
<evidence type="ECO:0000259" key="3">
    <source>
        <dbReference type="PROSITE" id="PS51263"/>
    </source>
</evidence>
<dbReference type="InterPro" id="IPR029006">
    <property type="entry name" value="ADF-H/Gelsolin-like_dom_sf"/>
</dbReference>
<dbReference type="Proteomes" id="UP001281761">
    <property type="component" value="Unassembled WGS sequence"/>
</dbReference>
<evidence type="ECO:0000313" key="5">
    <source>
        <dbReference type="Proteomes" id="UP001281761"/>
    </source>
</evidence>
<dbReference type="CDD" id="cd11286">
    <property type="entry name" value="ADF_cofilin_like"/>
    <property type="match status" value="1"/>
</dbReference>
<protein>
    <submittedName>
        <fullName evidence="4">Actin-depolymerizing factor 3</fullName>
    </submittedName>
</protein>
<dbReference type="InterPro" id="IPR017904">
    <property type="entry name" value="ADF/Cofilin"/>
</dbReference>
<dbReference type="SUPFAM" id="SSF55753">
    <property type="entry name" value="Actin depolymerizing proteins"/>
    <property type="match status" value="1"/>
</dbReference>
<dbReference type="PANTHER" id="PTHR11913">
    <property type="entry name" value="COFILIN-RELATED"/>
    <property type="match status" value="1"/>
</dbReference>
<reference evidence="4 5" key="1">
    <citation type="journal article" date="2022" name="bioRxiv">
        <title>Genomics of Preaxostyla Flagellates Illuminates Evolutionary Transitions and the Path Towards Mitochondrial Loss.</title>
        <authorList>
            <person name="Novak L.V.F."/>
            <person name="Treitli S.C."/>
            <person name="Pyrih J."/>
            <person name="Halakuc P."/>
            <person name="Pipaliya S.V."/>
            <person name="Vacek V."/>
            <person name="Brzon O."/>
            <person name="Soukal P."/>
            <person name="Eme L."/>
            <person name="Dacks J.B."/>
            <person name="Karnkowska A."/>
            <person name="Elias M."/>
            <person name="Hampl V."/>
        </authorList>
    </citation>
    <scope>NUCLEOTIDE SEQUENCE [LARGE SCALE GENOMIC DNA]</scope>
    <source>
        <strain evidence="4">NAU3</strain>
        <tissue evidence="4">Gut</tissue>
    </source>
</reference>
<gene>
    <name evidence="4" type="ORF">BLNAU_1771</name>
</gene>
<dbReference type="SMART" id="SM00102">
    <property type="entry name" value="ADF"/>
    <property type="match status" value="1"/>
</dbReference>
<keyword evidence="2" id="KW-0009">Actin-binding</keyword>
<dbReference type="InterPro" id="IPR002108">
    <property type="entry name" value="ADF-H"/>
</dbReference>
<comment type="caution">
    <text evidence="4">The sequence shown here is derived from an EMBL/GenBank/DDBJ whole genome shotgun (WGS) entry which is preliminary data.</text>
</comment>
<comment type="similarity">
    <text evidence="1">Belongs to the actin-binding proteins ADF family.</text>
</comment>
<sequence>MDIGIAPTDDSVKKFNDLKMLHKHYSIVYKIEGDKDIVVEHEIEKGKTFADLKAALPKDEPRFIVVNHEFHKGEDVRQKIFLVLYTPTTTGIRKKMLYASSKNTVKSSFNGIQNELDVDESFREEDLTDKATRI</sequence>
<evidence type="ECO:0000256" key="2">
    <source>
        <dbReference type="ARBA" id="ARBA00023203"/>
    </source>
</evidence>
<proteinExistence type="inferred from homology"/>
<organism evidence="4 5">
    <name type="scientific">Blattamonas nauphoetae</name>
    <dbReference type="NCBI Taxonomy" id="2049346"/>
    <lineage>
        <taxon>Eukaryota</taxon>
        <taxon>Metamonada</taxon>
        <taxon>Preaxostyla</taxon>
        <taxon>Oxymonadida</taxon>
        <taxon>Blattamonas</taxon>
    </lineage>
</organism>
<name>A0ABQ9YHK0_9EUKA</name>
<evidence type="ECO:0000256" key="1">
    <source>
        <dbReference type="ARBA" id="ARBA00006844"/>
    </source>
</evidence>